<accession>A0A3N1H4I8</accession>
<dbReference type="InterPro" id="IPR009061">
    <property type="entry name" value="DNA-bd_dom_put_sf"/>
</dbReference>
<dbReference type="AlphaFoldDB" id="A0A3N1H4I8"/>
<dbReference type="Pfam" id="PF13411">
    <property type="entry name" value="MerR_1"/>
    <property type="match status" value="1"/>
</dbReference>
<proteinExistence type="predicted"/>
<dbReference type="EMBL" id="RJKM01000001">
    <property type="protein sequence ID" value="ROP37427.1"/>
    <property type="molecule type" value="Genomic_DNA"/>
</dbReference>
<dbReference type="OrthoDB" id="3697092at2"/>
<evidence type="ECO:0000313" key="2">
    <source>
        <dbReference type="EMBL" id="ROP37427.1"/>
    </source>
</evidence>
<dbReference type="RefSeq" id="WP_123743228.1">
    <property type="nucleotide sequence ID" value="NZ_RJKM01000001.1"/>
</dbReference>
<dbReference type="Gene3D" id="1.10.1660.10">
    <property type="match status" value="1"/>
</dbReference>
<keyword evidence="3" id="KW-1185">Reference proteome</keyword>
<dbReference type="SUPFAM" id="SSF46955">
    <property type="entry name" value="Putative DNA-binding domain"/>
    <property type="match status" value="1"/>
</dbReference>
<name>A0A3N1H4I8_9PSEU</name>
<evidence type="ECO:0000259" key="1">
    <source>
        <dbReference type="Pfam" id="PF13411"/>
    </source>
</evidence>
<dbReference type="Proteomes" id="UP000268727">
    <property type="component" value="Unassembled WGS sequence"/>
</dbReference>
<reference evidence="2 3" key="1">
    <citation type="submission" date="2018-11" db="EMBL/GenBank/DDBJ databases">
        <title>Sequencing the genomes of 1000 actinobacteria strains.</title>
        <authorList>
            <person name="Klenk H.-P."/>
        </authorList>
    </citation>
    <scope>NUCLEOTIDE SEQUENCE [LARGE SCALE GENOMIC DNA]</scope>
    <source>
        <strain evidence="2 3">DSM 44231</strain>
    </source>
</reference>
<protein>
    <recommendedName>
        <fullName evidence="1">HTH merR-type domain-containing protein</fullName>
    </recommendedName>
</protein>
<organism evidence="2 3">
    <name type="scientific">Saccharothrix texasensis</name>
    <dbReference type="NCBI Taxonomy" id="103734"/>
    <lineage>
        <taxon>Bacteria</taxon>
        <taxon>Bacillati</taxon>
        <taxon>Actinomycetota</taxon>
        <taxon>Actinomycetes</taxon>
        <taxon>Pseudonocardiales</taxon>
        <taxon>Pseudonocardiaceae</taxon>
        <taxon>Saccharothrix</taxon>
    </lineage>
</organism>
<sequence length="61" mass="6868">MTSELVPTGVAAKALGVDRATLVRWWQQGLVTPTLVTAGGHARWDLDELREQLRALRRRDE</sequence>
<comment type="caution">
    <text evidence="2">The sequence shown here is derived from an EMBL/GenBank/DDBJ whole genome shotgun (WGS) entry which is preliminary data.</text>
</comment>
<dbReference type="InterPro" id="IPR000551">
    <property type="entry name" value="MerR-type_HTH_dom"/>
</dbReference>
<feature type="domain" description="HTH merR-type" evidence="1">
    <location>
        <begin position="10"/>
        <end position="50"/>
    </location>
</feature>
<gene>
    <name evidence="2" type="ORF">EDD40_2740</name>
</gene>
<evidence type="ECO:0000313" key="3">
    <source>
        <dbReference type="Proteomes" id="UP000268727"/>
    </source>
</evidence>